<reference evidence="2" key="1">
    <citation type="submission" date="2014-12" db="EMBL/GenBank/DDBJ databases">
        <title>Insight into the proteome of Arion vulgaris.</title>
        <authorList>
            <person name="Aradska J."/>
            <person name="Bulat T."/>
            <person name="Smidak R."/>
            <person name="Sarate P."/>
            <person name="Gangsoo J."/>
            <person name="Sialana F."/>
            <person name="Bilban M."/>
            <person name="Lubec G."/>
        </authorList>
    </citation>
    <scope>NUCLEOTIDE SEQUENCE</scope>
    <source>
        <tissue evidence="2">Skin</tissue>
    </source>
</reference>
<name>A0A0B6YZM5_9EUPU</name>
<feature type="compositionally biased region" description="Low complexity" evidence="1">
    <location>
        <begin position="56"/>
        <end position="67"/>
    </location>
</feature>
<gene>
    <name evidence="2" type="primary">ORF43283</name>
</gene>
<evidence type="ECO:0000313" key="2">
    <source>
        <dbReference type="EMBL" id="CEK61789.1"/>
    </source>
</evidence>
<organism evidence="2">
    <name type="scientific">Arion vulgaris</name>
    <dbReference type="NCBI Taxonomy" id="1028688"/>
    <lineage>
        <taxon>Eukaryota</taxon>
        <taxon>Metazoa</taxon>
        <taxon>Spiralia</taxon>
        <taxon>Lophotrochozoa</taxon>
        <taxon>Mollusca</taxon>
        <taxon>Gastropoda</taxon>
        <taxon>Heterobranchia</taxon>
        <taxon>Euthyneura</taxon>
        <taxon>Panpulmonata</taxon>
        <taxon>Eupulmonata</taxon>
        <taxon>Stylommatophora</taxon>
        <taxon>Helicina</taxon>
        <taxon>Arionoidea</taxon>
        <taxon>Arionidae</taxon>
        <taxon>Arion</taxon>
    </lineage>
</organism>
<feature type="region of interest" description="Disordered" evidence="1">
    <location>
        <begin position="1"/>
        <end position="92"/>
    </location>
</feature>
<accession>A0A0B6YZM5</accession>
<feature type="non-terminal residue" evidence="2">
    <location>
        <position position="1"/>
    </location>
</feature>
<protein>
    <submittedName>
        <fullName evidence="2">Uncharacterized protein</fullName>
    </submittedName>
</protein>
<dbReference type="AlphaFoldDB" id="A0A0B6YZM5"/>
<evidence type="ECO:0000256" key="1">
    <source>
        <dbReference type="SAM" id="MobiDB-lite"/>
    </source>
</evidence>
<feature type="non-terminal residue" evidence="2">
    <location>
        <position position="235"/>
    </location>
</feature>
<feature type="compositionally biased region" description="Basic and acidic residues" evidence="1">
    <location>
        <begin position="1"/>
        <end position="12"/>
    </location>
</feature>
<sequence>PVADHPDFKRSSSDPGFKKSHYLNVPESASHNSTKDKNNLLNRQISEPILRYPNKPSSSRPQSISSINDDLPHDHIHHHRSEPHTINTSRGDLLLINPPPEVKQCKTSNYNHQNSFDKTYTSLNCLHKLQNPTSSKQFSSLSAQQEEDGHIPQLVLTPGHQHTHLSTNNTTFQTTSSGSPKKTIFSQTTPLVLPKYLLSLQQISLSQANITGCTQPHGASIDTILESCHRGTKTS</sequence>
<proteinExistence type="predicted"/>
<dbReference type="EMBL" id="HACG01014924">
    <property type="protein sequence ID" value="CEK61789.1"/>
    <property type="molecule type" value="Transcribed_RNA"/>
</dbReference>